<dbReference type="KEGG" id="osu:NT6N_38890"/>
<dbReference type="InterPro" id="IPR058647">
    <property type="entry name" value="BSH_CzcB-like"/>
</dbReference>
<feature type="domain" description="CzcB-like barrel-sandwich hybrid" evidence="5">
    <location>
        <begin position="57"/>
        <end position="193"/>
    </location>
</feature>
<evidence type="ECO:0000256" key="2">
    <source>
        <dbReference type="SAM" id="Coils"/>
    </source>
</evidence>
<proteinExistence type="inferred from homology"/>
<dbReference type="Pfam" id="PF25973">
    <property type="entry name" value="BSH_CzcB"/>
    <property type="match status" value="1"/>
</dbReference>
<sequence>MTAIFKLTRLLLPTAVLIAGLHAQDAPRPVVVAKAEKASSSSTTTTLTGTVTSPRRANLSSRLEGLVTKVHVDAGSAVTLGQPLLQLDTKLAELDLQLLETQIAQAKIEQAEAERLVNEANRLAKSGAFPKSEAASRLTTLNVSGANLKQLNARKEQLQERIDRHQLLAPFAGVIVRKFSEQGEWVATGTPVLELIELENLRFDLQIPQEFLTRIQNAKRFTINLDAHPGKPLEAELAATLPVKDQTSRAFLTRLTLTDPDKLASPGMSGTATIESSTPADSSVKVPRDALVRFPDGTAKVWLVLTEGDTTKAISRTIQTAGSLGQTVTITEGLKGGETIIVKGNEGLSENQPVRVTNSQ</sequence>
<dbReference type="Pfam" id="PF25967">
    <property type="entry name" value="RND-MFP_C"/>
    <property type="match status" value="1"/>
</dbReference>
<evidence type="ECO:0000259" key="5">
    <source>
        <dbReference type="Pfam" id="PF25973"/>
    </source>
</evidence>
<dbReference type="SUPFAM" id="SSF111369">
    <property type="entry name" value="HlyD-like secretion proteins"/>
    <property type="match status" value="1"/>
</dbReference>
<evidence type="ECO:0000313" key="6">
    <source>
        <dbReference type="EMBL" id="BDS08849.1"/>
    </source>
</evidence>
<dbReference type="InterPro" id="IPR058792">
    <property type="entry name" value="Beta-barrel_RND_2"/>
</dbReference>
<dbReference type="Gene3D" id="2.40.30.170">
    <property type="match status" value="1"/>
</dbReference>
<reference evidence="6" key="1">
    <citation type="submission" date="2024-07" db="EMBL/GenBank/DDBJ databases">
        <title>Complete genome sequence of Verrucomicrobiaceae bacterium NT6N.</title>
        <authorList>
            <person name="Huang C."/>
            <person name="Takami H."/>
            <person name="Hamasaki K."/>
        </authorList>
    </citation>
    <scope>NUCLEOTIDE SEQUENCE</scope>
    <source>
        <strain evidence="6">NT6N</strain>
    </source>
</reference>
<feature type="coiled-coil region" evidence="2">
    <location>
        <begin position="89"/>
        <end position="168"/>
    </location>
</feature>
<evidence type="ECO:0000259" key="3">
    <source>
        <dbReference type="Pfam" id="PF25954"/>
    </source>
</evidence>
<dbReference type="Gene3D" id="1.10.287.470">
    <property type="entry name" value="Helix hairpin bin"/>
    <property type="match status" value="1"/>
</dbReference>
<dbReference type="InterPro" id="IPR058627">
    <property type="entry name" value="MdtA-like_C"/>
</dbReference>
<dbReference type="GO" id="GO:0015562">
    <property type="term" value="F:efflux transmembrane transporter activity"/>
    <property type="evidence" value="ECO:0007669"/>
    <property type="project" value="TreeGrafter"/>
</dbReference>
<accession>A0AAT9FSG1</accession>
<dbReference type="Gene3D" id="2.40.420.20">
    <property type="match status" value="1"/>
</dbReference>
<feature type="domain" description="CusB-like beta-barrel" evidence="3">
    <location>
        <begin position="205"/>
        <end position="276"/>
    </location>
</feature>
<comment type="similarity">
    <text evidence="1">Belongs to the membrane fusion protein (MFP) (TC 8.A.1) family.</text>
</comment>
<dbReference type="GO" id="GO:1990281">
    <property type="term" value="C:efflux pump complex"/>
    <property type="evidence" value="ECO:0007669"/>
    <property type="project" value="TreeGrafter"/>
</dbReference>
<feature type="domain" description="Multidrug resistance protein MdtA-like C-terminal permuted SH3" evidence="4">
    <location>
        <begin position="284"/>
        <end position="344"/>
    </location>
</feature>
<gene>
    <name evidence="6" type="ORF">NT6N_38890</name>
</gene>
<protein>
    <submittedName>
        <fullName evidence="6">Hemolysin secretion protein D</fullName>
    </submittedName>
</protein>
<keyword evidence="2" id="KW-0175">Coiled coil</keyword>
<evidence type="ECO:0000256" key="1">
    <source>
        <dbReference type="ARBA" id="ARBA00009477"/>
    </source>
</evidence>
<evidence type="ECO:0000259" key="4">
    <source>
        <dbReference type="Pfam" id="PF25967"/>
    </source>
</evidence>
<dbReference type="PANTHER" id="PTHR30469">
    <property type="entry name" value="MULTIDRUG RESISTANCE PROTEIN MDTA"/>
    <property type="match status" value="1"/>
</dbReference>
<dbReference type="Gene3D" id="2.40.50.100">
    <property type="match status" value="1"/>
</dbReference>
<dbReference type="NCBIfam" id="TIGR01730">
    <property type="entry name" value="RND_mfp"/>
    <property type="match status" value="1"/>
</dbReference>
<dbReference type="AlphaFoldDB" id="A0AAT9FSG1"/>
<dbReference type="InterPro" id="IPR006143">
    <property type="entry name" value="RND_pump_MFP"/>
</dbReference>
<organism evidence="6">
    <name type="scientific">Oceaniferula spumae</name>
    <dbReference type="NCBI Taxonomy" id="2979115"/>
    <lineage>
        <taxon>Bacteria</taxon>
        <taxon>Pseudomonadati</taxon>
        <taxon>Verrucomicrobiota</taxon>
        <taxon>Verrucomicrobiia</taxon>
        <taxon>Verrucomicrobiales</taxon>
        <taxon>Verrucomicrobiaceae</taxon>
        <taxon>Oceaniferula</taxon>
    </lineage>
</organism>
<dbReference type="EMBL" id="AP026866">
    <property type="protein sequence ID" value="BDS08849.1"/>
    <property type="molecule type" value="Genomic_DNA"/>
</dbReference>
<dbReference type="Pfam" id="PF25954">
    <property type="entry name" value="Beta-barrel_RND_2"/>
    <property type="match status" value="1"/>
</dbReference>
<name>A0AAT9FSG1_9BACT</name>